<keyword evidence="2" id="KW-1185">Reference proteome</keyword>
<reference evidence="1 2" key="1">
    <citation type="journal article" date="2018" name="Sci. Rep.">
        <title>Genomic signatures of local adaptation to the degree of environmental predictability in rotifers.</title>
        <authorList>
            <person name="Franch-Gras L."/>
            <person name="Hahn C."/>
            <person name="Garcia-Roger E.M."/>
            <person name="Carmona M.J."/>
            <person name="Serra M."/>
            <person name="Gomez A."/>
        </authorList>
    </citation>
    <scope>NUCLEOTIDE SEQUENCE [LARGE SCALE GENOMIC DNA]</scope>
    <source>
        <strain evidence="1">HYR1</strain>
    </source>
</reference>
<dbReference type="Proteomes" id="UP000276133">
    <property type="component" value="Unassembled WGS sequence"/>
</dbReference>
<accession>A0A3M7QK25</accession>
<protein>
    <submittedName>
        <fullName evidence="1">Uncharacterized protein</fullName>
    </submittedName>
</protein>
<gene>
    <name evidence="1" type="ORF">BpHYR1_051716</name>
</gene>
<sequence length="86" mass="10297">MCENYMKGLMIHKTANHGKSCLKVIKSKMIELTEMFRVSKTKPFLSNRKNKPNRSLKLTYNQLLSAKFEMEIFLSEYKKNFTYFYI</sequence>
<organism evidence="1 2">
    <name type="scientific">Brachionus plicatilis</name>
    <name type="common">Marine rotifer</name>
    <name type="synonym">Brachionus muelleri</name>
    <dbReference type="NCBI Taxonomy" id="10195"/>
    <lineage>
        <taxon>Eukaryota</taxon>
        <taxon>Metazoa</taxon>
        <taxon>Spiralia</taxon>
        <taxon>Gnathifera</taxon>
        <taxon>Rotifera</taxon>
        <taxon>Eurotatoria</taxon>
        <taxon>Monogononta</taxon>
        <taxon>Pseudotrocha</taxon>
        <taxon>Ploima</taxon>
        <taxon>Brachionidae</taxon>
        <taxon>Brachionus</taxon>
    </lineage>
</organism>
<evidence type="ECO:0000313" key="2">
    <source>
        <dbReference type="Proteomes" id="UP000276133"/>
    </source>
</evidence>
<name>A0A3M7QK25_BRAPC</name>
<dbReference type="AlphaFoldDB" id="A0A3M7QK25"/>
<dbReference type="EMBL" id="REGN01005906">
    <property type="protein sequence ID" value="RNA11622.1"/>
    <property type="molecule type" value="Genomic_DNA"/>
</dbReference>
<evidence type="ECO:0000313" key="1">
    <source>
        <dbReference type="EMBL" id="RNA11622.1"/>
    </source>
</evidence>
<comment type="caution">
    <text evidence="1">The sequence shown here is derived from an EMBL/GenBank/DDBJ whole genome shotgun (WGS) entry which is preliminary data.</text>
</comment>
<proteinExistence type="predicted"/>